<reference evidence="5 6" key="1">
    <citation type="submission" date="2020-07" db="EMBL/GenBank/DDBJ databases">
        <title>Halomonas sp. QX-2 draft genome sequence.</title>
        <authorList>
            <person name="Qiu X."/>
        </authorList>
    </citation>
    <scope>NUCLEOTIDE SEQUENCE [LARGE SCALE GENOMIC DNA]</scope>
    <source>
        <strain evidence="5 6">QX-2</strain>
    </source>
</reference>
<dbReference type="InterPro" id="IPR001492">
    <property type="entry name" value="Flagellin"/>
</dbReference>
<evidence type="ECO:0000256" key="2">
    <source>
        <dbReference type="ARBA" id="ARBA00005709"/>
    </source>
</evidence>
<comment type="caution">
    <text evidence="5">The sequence shown here is derived from an EMBL/GenBank/DDBJ whole genome shotgun (WGS) entry which is preliminary data.</text>
</comment>
<sequence>MAIRSQYGALHNRFESAIGTLSQEQVDLGTAKSRIEDADYAVDASTMTCARILQQASTSMLA</sequence>
<protein>
    <recommendedName>
        <fullName evidence="4">Flagellin C-terminal domain-containing protein</fullName>
    </recommendedName>
</protein>
<evidence type="ECO:0000259" key="4">
    <source>
        <dbReference type="Pfam" id="PF00700"/>
    </source>
</evidence>
<gene>
    <name evidence="5" type="ORF">HZU72_21725</name>
</gene>
<dbReference type="SUPFAM" id="SSF64518">
    <property type="entry name" value="Phase 1 flagellin"/>
    <property type="match status" value="1"/>
</dbReference>
<dbReference type="InterPro" id="IPR046358">
    <property type="entry name" value="Flagellin_C"/>
</dbReference>
<feature type="domain" description="Flagellin C-terminal" evidence="4">
    <location>
        <begin position="3"/>
        <end position="62"/>
    </location>
</feature>
<dbReference type="GO" id="GO:0009288">
    <property type="term" value="C:bacterial-type flagellum"/>
    <property type="evidence" value="ECO:0007669"/>
    <property type="project" value="UniProtKB-SubCell"/>
</dbReference>
<dbReference type="EMBL" id="JACCGK010000026">
    <property type="protein sequence ID" value="NYT75008.1"/>
    <property type="molecule type" value="Genomic_DNA"/>
</dbReference>
<evidence type="ECO:0000313" key="5">
    <source>
        <dbReference type="EMBL" id="NYT75008.1"/>
    </source>
</evidence>
<dbReference type="Pfam" id="PF00700">
    <property type="entry name" value="Flagellin_C"/>
    <property type="match status" value="1"/>
</dbReference>
<comment type="subcellular location">
    <subcellularLocation>
        <location evidence="1">Bacterial flagellum</location>
    </subcellularLocation>
</comment>
<dbReference type="RefSeq" id="WP_180095841.1">
    <property type="nucleotide sequence ID" value="NZ_CAXAZJ010000015.1"/>
</dbReference>
<keyword evidence="6" id="KW-1185">Reference proteome</keyword>
<accession>A0A7Z0SQ64</accession>
<evidence type="ECO:0000313" key="6">
    <source>
        <dbReference type="Proteomes" id="UP000520876"/>
    </source>
</evidence>
<dbReference type="GO" id="GO:0005198">
    <property type="term" value="F:structural molecule activity"/>
    <property type="evidence" value="ECO:0007669"/>
    <property type="project" value="InterPro"/>
</dbReference>
<dbReference type="PANTHER" id="PTHR42792">
    <property type="entry name" value="FLAGELLIN"/>
    <property type="match status" value="1"/>
</dbReference>
<comment type="similarity">
    <text evidence="2">Belongs to the bacterial flagellin family.</text>
</comment>
<dbReference type="Proteomes" id="UP000520876">
    <property type="component" value="Unassembled WGS sequence"/>
</dbReference>
<evidence type="ECO:0000256" key="1">
    <source>
        <dbReference type="ARBA" id="ARBA00004365"/>
    </source>
</evidence>
<proteinExistence type="inferred from homology"/>
<keyword evidence="3" id="KW-0975">Bacterial flagellum</keyword>
<organism evidence="5 6">
    <name type="scientific">Vreelandella sedimenti</name>
    <dbReference type="NCBI Taxonomy" id="2729618"/>
    <lineage>
        <taxon>Bacteria</taxon>
        <taxon>Pseudomonadati</taxon>
        <taxon>Pseudomonadota</taxon>
        <taxon>Gammaproteobacteria</taxon>
        <taxon>Oceanospirillales</taxon>
        <taxon>Halomonadaceae</taxon>
        <taxon>Vreelandella</taxon>
    </lineage>
</organism>
<dbReference type="PANTHER" id="PTHR42792:SF2">
    <property type="entry name" value="FLAGELLIN"/>
    <property type="match status" value="1"/>
</dbReference>
<evidence type="ECO:0000256" key="3">
    <source>
        <dbReference type="ARBA" id="ARBA00023143"/>
    </source>
</evidence>
<name>A0A7Z0SQ64_9GAMM</name>
<dbReference type="Gene3D" id="1.20.1330.10">
    <property type="entry name" value="f41 fragment of flagellin, N-terminal domain"/>
    <property type="match status" value="1"/>
</dbReference>
<dbReference type="AlphaFoldDB" id="A0A7Z0SQ64"/>